<dbReference type="CDD" id="cd00118">
    <property type="entry name" value="LysM"/>
    <property type="match status" value="1"/>
</dbReference>
<dbReference type="AlphaFoldDB" id="A0A4P7BYI3"/>
<dbReference type="SMART" id="SM00831">
    <property type="entry name" value="Cation_ATPase_N"/>
    <property type="match status" value="1"/>
</dbReference>
<dbReference type="SUPFAM" id="SSF81653">
    <property type="entry name" value="Calcium ATPase, transduction domain A"/>
    <property type="match status" value="1"/>
</dbReference>
<gene>
    <name evidence="14" type="ORF">E3U44_12510</name>
</gene>
<dbReference type="Gene3D" id="3.40.50.1000">
    <property type="entry name" value="HAD superfamily/HAD-like"/>
    <property type="match status" value="1"/>
</dbReference>
<dbReference type="SUPFAM" id="SSF81660">
    <property type="entry name" value="Metal cation-transporting ATPase, ATP-binding domain N"/>
    <property type="match status" value="1"/>
</dbReference>
<dbReference type="GO" id="GO:0046872">
    <property type="term" value="F:metal ion binding"/>
    <property type="evidence" value="ECO:0007669"/>
    <property type="project" value="UniProtKB-KW"/>
</dbReference>
<dbReference type="SUPFAM" id="SSF81665">
    <property type="entry name" value="Calcium ATPase, transmembrane domain M"/>
    <property type="match status" value="1"/>
</dbReference>
<evidence type="ECO:0000259" key="13">
    <source>
        <dbReference type="PROSITE" id="PS51782"/>
    </source>
</evidence>
<evidence type="ECO:0000256" key="2">
    <source>
        <dbReference type="ARBA" id="ARBA00005675"/>
    </source>
</evidence>
<feature type="compositionally biased region" description="Pro residues" evidence="11">
    <location>
        <begin position="977"/>
        <end position="987"/>
    </location>
</feature>
<dbReference type="CDD" id="cd02080">
    <property type="entry name" value="P-type_ATPase_cation"/>
    <property type="match status" value="1"/>
</dbReference>
<evidence type="ECO:0000256" key="10">
    <source>
        <dbReference type="ARBA" id="ARBA00023136"/>
    </source>
</evidence>
<feature type="transmembrane region" description="Helical" evidence="12">
    <location>
        <begin position="85"/>
        <end position="101"/>
    </location>
</feature>
<keyword evidence="6" id="KW-0547">Nucleotide-binding</keyword>
<reference evidence="14 15" key="1">
    <citation type="submission" date="2019-03" db="EMBL/GenBank/DDBJ databases">
        <title>The genome sequence of Nitrosococcus wardiae strain D1FHST reveals the archetypal metabolic capacity of ammonia-oxidizing Gammaproteobacteria.</title>
        <authorList>
            <person name="Wang L."/>
            <person name="Lim C.K."/>
            <person name="Hanson T.E."/>
            <person name="Dang H."/>
            <person name="Klotz M.G."/>
        </authorList>
    </citation>
    <scope>NUCLEOTIDE SEQUENCE [LARGE SCALE GENOMIC DNA]</scope>
    <source>
        <strain evidence="14 15">D1FHS</strain>
    </source>
</reference>
<dbReference type="InterPro" id="IPR004014">
    <property type="entry name" value="ATPase_P-typ_cation-transptr_N"/>
</dbReference>
<keyword evidence="10 12" id="KW-0472">Membrane</keyword>
<keyword evidence="7" id="KW-0067">ATP-binding</keyword>
<dbReference type="InterPro" id="IPR001757">
    <property type="entry name" value="P_typ_ATPase"/>
</dbReference>
<dbReference type="KEGG" id="nwr:E3U44_12510"/>
<dbReference type="PRINTS" id="PR00119">
    <property type="entry name" value="CATATPASE"/>
</dbReference>
<dbReference type="InterPro" id="IPR036779">
    <property type="entry name" value="LysM_dom_sf"/>
</dbReference>
<dbReference type="FunFam" id="3.40.50.1000:FF:000028">
    <property type="entry name" value="Calcium-transporting P-type ATPase, putative"/>
    <property type="match status" value="1"/>
</dbReference>
<dbReference type="SUPFAM" id="SSF56784">
    <property type="entry name" value="HAD-like"/>
    <property type="match status" value="1"/>
</dbReference>
<feature type="transmembrane region" description="Helical" evidence="12">
    <location>
        <begin position="835"/>
        <end position="852"/>
    </location>
</feature>
<protein>
    <submittedName>
        <fullName evidence="14">HAD family hydrolase</fullName>
    </submittedName>
</protein>
<comment type="similarity">
    <text evidence="2">Belongs to the cation transport ATPase (P-type) (TC 3.A.3) family. Type IIA subfamily.</text>
</comment>
<dbReference type="Pfam" id="PF13246">
    <property type="entry name" value="Cation_ATPase"/>
    <property type="match status" value="1"/>
</dbReference>
<dbReference type="PROSITE" id="PS00154">
    <property type="entry name" value="ATPASE_E1_E2"/>
    <property type="match status" value="1"/>
</dbReference>
<feature type="transmembrane region" description="Helical" evidence="12">
    <location>
        <begin position="724"/>
        <end position="742"/>
    </location>
</feature>
<dbReference type="InterPro" id="IPR044492">
    <property type="entry name" value="P_typ_ATPase_HD_dom"/>
</dbReference>
<dbReference type="NCBIfam" id="TIGR01494">
    <property type="entry name" value="ATPase_P-type"/>
    <property type="match status" value="2"/>
</dbReference>
<dbReference type="InterPro" id="IPR023299">
    <property type="entry name" value="ATPase_P-typ_cyto_dom_N"/>
</dbReference>
<evidence type="ECO:0000256" key="6">
    <source>
        <dbReference type="ARBA" id="ARBA00022741"/>
    </source>
</evidence>
<evidence type="ECO:0000256" key="1">
    <source>
        <dbReference type="ARBA" id="ARBA00004651"/>
    </source>
</evidence>
<dbReference type="GO" id="GO:0006883">
    <property type="term" value="P:intracellular sodium ion homeostasis"/>
    <property type="evidence" value="ECO:0007669"/>
    <property type="project" value="TreeGrafter"/>
</dbReference>
<keyword evidence="9 12" id="KW-1133">Transmembrane helix</keyword>
<sequence>MKSVKQESWHAHTVEAVLQRIDSERLGLTQSEVEQRLQQYGSNRITPSRRRGPVERFLAQFHDVLIYVLLAAAVVTALLGHWVDTGVILGVVVLNALIGFIQEGKAEQALEAIRDLLSPQANVLRDGRYILIPAEQLVPGDVVTLQSGDKVPADLRLIRVKNLRIEEAALTGESVPVEKALEPVAENAPLGDRASMTYSGTLVTYGTAEGVVVATGDDTEIGRISTMLGEVQTLTTPLLRQMAVFSRWLTVAILGLAAAVFAFGVGVQGYSPQEMFLAAVGLTVAAIPEGLPAIMTITLAIGVQRMARRNAIIRRLPAVETLGAVNVICSDKTGTLTRNEMTVRTITTADEVFEVSGVGYNPHGGFSRQGQVIQMEDYPELGELCRAGLLCNDANLHNVESQWVIQGDPTEASLVSLAMKANLIPELEREEWRRVDVIPFESEHRFMATLHCDRVGHAFIYLKGAPERVLEMCHRQRSQGEDQPLDLRYWHERIQEMASQGKRVLAVAFQATDINHCSLRFEDVQGGLTLLGLLGIIDPPRTEAIAAVKECQEAGIRVKMITGDHLLTAQAISQQLGLKHSHKALAGAELENMDEEALGKEVLEVDVFARASPEHKLRLVKALQAQGRVVAMTGDGVNDAPALKRADVGIAMGHKGTEVAKEAAEAVLADDNFASIAQAVKEGRTVYDNLKKSILFILPTNGGEAVALIAAILLGYMLPITPVQILWINMVTAVTLALALAFEPPEGNVMRRRPRDPRKPILSGFFIWRIIFVSAILVAGTFGLFLWYREQGASIEYARTIAVNTLVMFEIFYLLNTRYITSSVLSREGLLGNRYVLIAIAVVIGLQWLFTYTGPMQQLFASVALGLHDWGWIMLVTSSVFVLVELEKFFLRLREKKAPPRRVKAPVTAFERFKFWGVWPAALILLLLGVGVGSWVWVQLEGEKEQAVVVAEAERQAPSPAEPLPDTPTPKVKTPPERTPTPVPQPPEVAQIPRPEEEQEAPARPDVAPQPPIREAPEQAEVSPAVKTVVVQPGDTLSQIAARAYGDPNQWPLIYEANRDKIKDPNVITPGMELTLPPVPENQD</sequence>
<dbReference type="PRINTS" id="PR00120">
    <property type="entry name" value="HATPASE"/>
</dbReference>
<feature type="region of interest" description="Disordered" evidence="11">
    <location>
        <begin position="951"/>
        <end position="1026"/>
    </location>
</feature>
<dbReference type="PANTHER" id="PTHR43294:SF20">
    <property type="entry name" value="P-TYPE ATPASE"/>
    <property type="match status" value="1"/>
</dbReference>
<dbReference type="GO" id="GO:1990573">
    <property type="term" value="P:potassium ion import across plasma membrane"/>
    <property type="evidence" value="ECO:0007669"/>
    <property type="project" value="TreeGrafter"/>
</dbReference>
<feature type="transmembrane region" description="Helical" evidence="12">
    <location>
        <begin position="797"/>
        <end position="815"/>
    </location>
</feature>
<keyword evidence="5" id="KW-0479">Metal-binding</keyword>
<dbReference type="Gene3D" id="1.20.1110.10">
    <property type="entry name" value="Calcium-transporting ATPase, transmembrane domain"/>
    <property type="match status" value="1"/>
</dbReference>
<organism evidence="14 15">
    <name type="scientific">Nitrosococcus wardiae</name>
    <dbReference type="NCBI Taxonomy" id="1814290"/>
    <lineage>
        <taxon>Bacteria</taxon>
        <taxon>Pseudomonadati</taxon>
        <taxon>Pseudomonadota</taxon>
        <taxon>Gammaproteobacteria</taxon>
        <taxon>Chromatiales</taxon>
        <taxon>Chromatiaceae</taxon>
        <taxon>Nitrosococcus</taxon>
    </lineage>
</organism>
<evidence type="ECO:0000256" key="8">
    <source>
        <dbReference type="ARBA" id="ARBA00022967"/>
    </source>
</evidence>
<dbReference type="Gene3D" id="3.40.1110.10">
    <property type="entry name" value="Calcium-transporting ATPase, cytoplasmic domain N"/>
    <property type="match status" value="1"/>
</dbReference>
<dbReference type="InterPro" id="IPR059000">
    <property type="entry name" value="ATPase_P-type_domA"/>
</dbReference>
<dbReference type="Proteomes" id="UP000294325">
    <property type="component" value="Chromosome"/>
</dbReference>
<dbReference type="Pfam" id="PF00689">
    <property type="entry name" value="Cation_ATPase_C"/>
    <property type="match status" value="1"/>
</dbReference>
<dbReference type="OrthoDB" id="9814270at2"/>
<dbReference type="GO" id="GO:1902600">
    <property type="term" value="P:proton transmembrane transport"/>
    <property type="evidence" value="ECO:0007669"/>
    <property type="project" value="TreeGrafter"/>
</dbReference>
<dbReference type="GO" id="GO:0005886">
    <property type="term" value="C:plasma membrane"/>
    <property type="evidence" value="ECO:0007669"/>
    <property type="project" value="UniProtKB-SubCell"/>
</dbReference>
<feature type="transmembrane region" description="Helical" evidence="12">
    <location>
        <begin position="57"/>
        <end position="79"/>
    </location>
</feature>
<dbReference type="Gene3D" id="2.70.150.10">
    <property type="entry name" value="Calcium-transporting ATPase, cytoplasmic transduction domain A"/>
    <property type="match status" value="1"/>
</dbReference>
<evidence type="ECO:0000313" key="15">
    <source>
        <dbReference type="Proteomes" id="UP000294325"/>
    </source>
</evidence>
<dbReference type="InterPro" id="IPR006068">
    <property type="entry name" value="ATPase_P-typ_cation-transptr_C"/>
</dbReference>
<accession>A0A4P7BYI3</accession>
<name>A0A4P7BYI3_9GAMM</name>
<keyword evidence="4 12" id="KW-0812">Transmembrane</keyword>
<evidence type="ECO:0000256" key="12">
    <source>
        <dbReference type="SAM" id="Phobius"/>
    </source>
</evidence>
<dbReference type="FunFam" id="3.40.50.1000:FF:000001">
    <property type="entry name" value="Phospholipid-transporting ATPase IC"/>
    <property type="match status" value="1"/>
</dbReference>
<dbReference type="SMART" id="SM00257">
    <property type="entry name" value="LysM"/>
    <property type="match status" value="1"/>
</dbReference>
<dbReference type="GO" id="GO:0036376">
    <property type="term" value="P:sodium ion export across plasma membrane"/>
    <property type="evidence" value="ECO:0007669"/>
    <property type="project" value="TreeGrafter"/>
</dbReference>
<dbReference type="InterPro" id="IPR023298">
    <property type="entry name" value="ATPase_P-typ_TM_dom_sf"/>
</dbReference>
<dbReference type="SFLD" id="SFLDS00003">
    <property type="entry name" value="Haloacid_Dehalogenase"/>
    <property type="match status" value="1"/>
</dbReference>
<dbReference type="PANTHER" id="PTHR43294">
    <property type="entry name" value="SODIUM/POTASSIUM-TRANSPORTING ATPASE SUBUNIT ALPHA"/>
    <property type="match status" value="1"/>
</dbReference>
<dbReference type="FunFam" id="2.70.150.10:FF:000016">
    <property type="entry name" value="Calcium-transporting P-type ATPase putative"/>
    <property type="match status" value="1"/>
</dbReference>
<feature type="transmembrane region" description="Helical" evidence="12">
    <location>
        <begin position="276"/>
        <end position="303"/>
    </location>
</feature>
<evidence type="ECO:0000256" key="11">
    <source>
        <dbReference type="SAM" id="MobiDB-lite"/>
    </source>
</evidence>
<dbReference type="Pfam" id="PF08282">
    <property type="entry name" value="Hydrolase_3"/>
    <property type="match status" value="1"/>
</dbReference>
<dbReference type="Pfam" id="PF01476">
    <property type="entry name" value="LysM"/>
    <property type="match status" value="1"/>
</dbReference>
<dbReference type="InterPro" id="IPR018303">
    <property type="entry name" value="ATPase_P-typ_P_site"/>
</dbReference>
<dbReference type="GO" id="GO:0016887">
    <property type="term" value="F:ATP hydrolysis activity"/>
    <property type="evidence" value="ECO:0007669"/>
    <property type="project" value="InterPro"/>
</dbReference>
<dbReference type="InterPro" id="IPR036412">
    <property type="entry name" value="HAD-like_sf"/>
</dbReference>
<dbReference type="Pfam" id="PF00122">
    <property type="entry name" value="E1-E2_ATPase"/>
    <property type="match status" value="1"/>
</dbReference>
<evidence type="ECO:0000256" key="3">
    <source>
        <dbReference type="ARBA" id="ARBA00022475"/>
    </source>
</evidence>
<evidence type="ECO:0000313" key="14">
    <source>
        <dbReference type="EMBL" id="QBQ55243.1"/>
    </source>
</evidence>
<comment type="subcellular location">
    <subcellularLocation>
        <location evidence="1">Cell membrane</location>
        <topology evidence="1">Multi-pass membrane protein</topology>
    </subcellularLocation>
</comment>
<dbReference type="InterPro" id="IPR023214">
    <property type="entry name" value="HAD_sf"/>
</dbReference>
<keyword evidence="8" id="KW-1278">Translocase</keyword>
<feature type="transmembrane region" description="Helical" evidence="12">
    <location>
        <begin position="872"/>
        <end position="893"/>
    </location>
</feature>
<dbReference type="EMBL" id="CP038033">
    <property type="protein sequence ID" value="QBQ55243.1"/>
    <property type="molecule type" value="Genomic_DNA"/>
</dbReference>
<evidence type="ECO:0000256" key="4">
    <source>
        <dbReference type="ARBA" id="ARBA00022692"/>
    </source>
</evidence>
<dbReference type="SFLD" id="SFLDG00002">
    <property type="entry name" value="C1.7:_P-type_atpase_like"/>
    <property type="match status" value="1"/>
</dbReference>
<dbReference type="RefSeq" id="WP_134358508.1">
    <property type="nucleotide sequence ID" value="NZ_CP038033.1"/>
</dbReference>
<evidence type="ECO:0000256" key="9">
    <source>
        <dbReference type="ARBA" id="ARBA00022989"/>
    </source>
</evidence>
<dbReference type="Gene3D" id="3.10.350.10">
    <property type="entry name" value="LysM domain"/>
    <property type="match status" value="1"/>
</dbReference>
<dbReference type="SFLD" id="SFLDF00027">
    <property type="entry name" value="p-type_atpase"/>
    <property type="match status" value="1"/>
</dbReference>
<dbReference type="InterPro" id="IPR008250">
    <property type="entry name" value="ATPase_P-typ_transduc_dom_A_sf"/>
</dbReference>
<evidence type="ECO:0000256" key="5">
    <source>
        <dbReference type="ARBA" id="ARBA00022723"/>
    </source>
</evidence>
<feature type="transmembrane region" description="Helical" evidence="12">
    <location>
        <begin position="762"/>
        <end position="785"/>
    </location>
</feature>
<evidence type="ECO:0000256" key="7">
    <source>
        <dbReference type="ARBA" id="ARBA00022840"/>
    </source>
</evidence>
<keyword evidence="15" id="KW-1185">Reference proteome</keyword>
<keyword evidence="3" id="KW-1003">Cell membrane</keyword>
<dbReference type="GO" id="GO:0005391">
    <property type="term" value="F:P-type sodium:potassium-exchanging transporter activity"/>
    <property type="evidence" value="ECO:0007669"/>
    <property type="project" value="TreeGrafter"/>
</dbReference>
<dbReference type="Pfam" id="PF00690">
    <property type="entry name" value="Cation_ATPase_N"/>
    <property type="match status" value="1"/>
</dbReference>
<proteinExistence type="inferred from homology"/>
<dbReference type="GO" id="GO:0005524">
    <property type="term" value="F:ATP binding"/>
    <property type="evidence" value="ECO:0007669"/>
    <property type="project" value="UniProtKB-KW"/>
</dbReference>
<feature type="transmembrane region" description="Helical" evidence="12">
    <location>
        <begin position="248"/>
        <end position="270"/>
    </location>
</feature>
<dbReference type="InterPro" id="IPR050510">
    <property type="entry name" value="Cation_transp_ATPase_P-type"/>
</dbReference>
<feature type="domain" description="LysM" evidence="13">
    <location>
        <begin position="1027"/>
        <end position="1076"/>
    </location>
</feature>
<feature type="transmembrane region" description="Helical" evidence="12">
    <location>
        <begin position="694"/>
        <end position="718"/>
    </location>
</feature>
<dbReference type="GO" id="GO:0030007">
    <property type="term" value="P:intracellular potassium ion homeostasis"/>
    <property type="evidence" value="ECO:0007669"/>
    <property type="project" value="TreeGrafter"/>
</dbReference>
<dbReference type="PROSITE" id="PS51782">
    <property type="entry name" value="LYSM"/>
    <property type="match status" value="1"/>
</dbReference>
<dbReference type="InterPro" id="IPR018392">
    <property type="entry name" value="LysM"/>
</dbReference>
<feature type="transmembrane region" description="Helical" evidence="12">
    <location>
        <begin position="913"/>
        <end position="938"/>
    </location>
</feature>
<keyword evidence="14" id="KW-0378">Hydrolase</keyword>